<gene>
    <name evidence="3" type="ORF">QBC42DRAFT_281878</name>
</gene>
<name>A0AAV9I0Z3_9PEZI</name>
<reference evidence="3" key="1">
    <citation type="journal article" date="2023" name="Mol. Phylogenet. Evol.">
        <title>Genome-scale phylogeny and comparative genomics of the fungal order Sordariales.</title>
        <authorList>
            <person name="Hensen N."/>
            <person name="Bonometti L."/>
            <person name="Westerberg I."/>
            <person name="Brannstrom I.O."/>
            <person name="Guillou S."/>
            <person name="Cros-Aarteil S."/>
            <person name="Calhoun S."/>
            <person name="Haridas S."/>
            <person name="Kuo A."/>
            <person name="Mondo S."/>
            <person name="Pangilinan J."/>
            <person name="Riley R."/>
            <person name="LaButti K."/>
            <person name="Andreopoulos B."/>
            <person name="Lipzen A."/>
            <person name="Chen C."/>
            <person name="Yan M."/>
            <person name="Daum C."/>
            <person name="Ng V."/>
            <person name="Clum A."/>
            <person name="Steindorff A."/>
            <person name="Ohm R.A."/>
            <person name="Martin F."/>
            <person name="Silar P."/>
            <person name="Natvig D.O."/>
            <person name="Lalanne C."/>
            <person name="Gautier V."/>
            <person name="Ament-Velasquez S.L."/>
            <person name="Kruys A."/>
            <person name="Hutchinson M.I."/>
            <person name="Powell A.J."/>
            <person name="Barry K."/>
            <person name="Miller A.N."/>
            <person name="Grigoriev I.V."/>
            <person name="Debuchy R."/>
            <person name="Gladieux P."/>
            <person name="Hiltunen Thoren M."/>
            <person name="Johannesson H."/>
        </authorList>
    </citation>
    <scope>NUCLEOTIDE SEQUENCE</scope>
    <source>
        <strain evidence="3">PSN324</strain>
    </source>
</reference>
<keyword evidence="4" id="KW-1185">Reference proteome</keyword>
<keyword evidence="2" id="KW-0732">Signal</keyword>
<sequence>MRPFILALSLLATGAVAGPFKPRNLSTVTALEPTTTVAPPTEEPTTVATLEPPTSTMTNSSSTSAAAVSTTLSSELPTETLANPCVLVASGGADALVIDAKPCYCRCYISTCQSVTTDEAEYLRCLKVRDWWKASESKLDYWFPALSSWGACVGVSTRVHFLTVRDVVGN</sequence>
<evidence type="ECO:0000256" key="2">
    <source>
        <dbReference type="SAM" id="SignalP"/>
    </source>
</evidence>
<evidence type="ECO:0000313" key="3">
    <source>
        <dbReference type="EMBL" id="KAK4466817.1"/>
    </source>
</evidence>
<accession>A0AAV9I0Z3</accession>
<dbReference type="Proteomes" id="UP001321749">
    <property type="component" value="Unassembled WGS sequence"/>
</dbReference>
<dbReference type="AlphaFoldDB" id="A0AAV9I0Z3"/>
<evidence type="ECO:0000256" key="1">
    <source>
        <dbReference type="SAM" id="MobiDB-lite"/>
    </source>
</evidence>
<feature type="chain" id="PRO_5043361969" evidence="2">
    <location>
        <begin position="18"/>
        <end position="170"/>
    </location>
</feature>
<feature type="signal peptide" evidence="2">
    <location>
        <begin position="1"/>
        <end position="17"/>
    </location>
</feature>
<evidence type="ECO:0000313" key="4">
    <source>
        <dbReference type="Proteomes" id="UP001321749"/>
    </source>
</evidence>
<feature type="region of interest" description="Disordered" evidence="1">
    <location>
        <begin position="35"/>
        <end position="64"/>
    </location>
</feature>
<reference evidence="3" key="2">
    <citation type="submission" date="2023-06" db="EMBL/GenBank/DDBJ databases">
        <authorList>
            <consortium name="Lawrence Berkeley National Laboratory"/>
            <person name="Mondo S.J."/>
            <person name="Hensen N."/>
            <person name="Bonometti L."/>
            <person name="Westerberg I."/>
            <person name="Brannstrom I.O."/>
            <person name="Guillou S."/>
            <person name="Cros-Aarteil S."/>
            <person name="Calhoun S."/>
            <person name="Haridas S."/>
            <person name="Kuo A."/>
            <person name="Pangilinan J."/>
            <person name="Riley R."/>
            <person name="Labutti K."/>
            <person name="Andreopoulos B."/>
            <person name="Lipzen A."/>
            <person name="Chen C."/>
            <person name="Yanf M."/>
            <person name="Daum C."/>
            <person name="Ng V."/>
            <person name="Clum A."/>
            <person name="Steindorff A."/>
            <person name="Ohm R."/>
            <person name="Martin F."/>
            <person name="Silar P."/>
            <person name="Natvig D."/>
            <person name="Lalanne C."/>
            <person name="Gautier V."/>
            <person name="Ament-Velasquez S.L."/>
            <person name="Kruys A."/>
            <person name="Hutchinson M.I."/>
            <person name="Powell A.J."/>
            <person name="Barry K."/>
            <person name="Miller A.N."/>
            <person name="Grigoriev I.V."/>
            <person name="Debuchy R."/>
            <person name="Gladieux P."/>
            <person name="Thoren M.H."/>
            <person name="Johannesson H."/>
        </authorList>
    </citation>
    <scope>NUCLEOTIDE SEQUENCE</scope>
    <source>
        <strain evidence="3">PSN324</strain>
    </source>
</reference>
<organism evidence="3 4">
    <name type="scientific">Cladorrhinum samala</name>
    <dbReference type="NCBI Taxonomy" id="585594"/>
    <lineage>
        <taxon>Eukaryota</taxon>
        <taxon>Fungi</taxon>
        <taxon>Dikarya</taxon>
        <taxon>Ascomycota</taxon>
        <taxon>Pezizomycotina</taxon>
        <taxon>Sordariomycetes</taxon>
        <taxon>Sordariomycetidae</taxon>
        <taxon>Sordariales</taxon>
        <taxon>Podosporaceae</taxon>
        <taxon>Cladorrhinum</taxon>
    </lineage>
</organism>
<comment type="caution">
    <text evidence="3">The sequence shown here is derived from an EMBL/GenBank/DDBJ whole genome shotgun (WGS) entry which is preliminary data.</text>
</comment>
<protein>
    <submittedName>
        <fullName evidence="3">Uncharacterized protein</fullName>
    </submittedName>
</protein>
<dbReference type="EMBL" id="MU864929">
    <property type="protein sequence ID" value="KAK4466817.1"/>
    <property type="molecule type" value="Genomic_DNA"/>
</dbReference>
<proteinExistence type="predicted"/>